<evidence type="ECO:0000256" key="4">
    <source>
        <dbReference type="ARBA" id="ARBA00023125"/>
    </source>
</evidence>
<dbReference type="PANTHER" id="PTHR43649:SF33">
    <property type="entry name" value="POLYGALACTURONAN_RHAMNOGALACTURONAN-BINDING PROTEIN YTCQ"/>
    <property type="match status" value="1"/>
</dbReference>
<keyword evidence="3" id="KW-0805">Transcription regulation</keyword>
<dbReference type="PROSITE" id="PS50949">
    <property type="entry name" value="HTH_GNTR"/>
    <property type="match status" value="1"/>
</dbReference>
<feature type="domain" description="HTH gntR-type" evidence="9">
    <location>
        <begin position="11"/>
        <end position="79"/>
    </location>
</feature>
<keyword evidence="5" id="KW-0472">Membrane</keyword>
<reference evidence="10 11" key="1">
    <citation type="submission" date="2022-09" db="EMBL/GenBank/DDBJ databases">
        <authorList>
            <person name="Han X.L."/>
            <person name="Wang Q."/>
            <person name="Lu T."/>
        </authorList>
    </citation>
    <scope>NUCLEOTIDE SEQUENCE [LARGE SCALE GENOMIC DNA]</scope>
    <source>
        <strain evidence="10 11">WQ 127069</strain>
    </source>
</reference>
<keyword evidence="8" id="KW-0449">Lipoprotein</keyword>
<dbReference type="RefSeq" id="WP_262687776.1">
    <property type="nucleotide sequence ID" value="NZ_JAOQIO010000110.1"/>
</dbReference>
<dbReference type="Proteomes" id="UP001652445">
    <property type="component" value="Unassembled WGS sequence"/>
</dbReference>
<dbReference type="SUPFAM" id="SSF46785">
    <property type="entry name" value="Winged helix' DNA-binding domain"/>
    <property type="match status" value="1"/>
</dbReference>
<evidence type="ECO:0000256" key="3">
    <source>
        <dbReference type="ARBA" id="ARBA00023015"/>
    </source>
</evidence>
<dbReference type="CDD" id="cd07377">
    <property type="entry name" value="WHTH_GntR"/>
    <property type="match status" value="1"/>
</dbReference>
<evidence type="ECO:0000256" key="7">
    <source>
        <dbReference type="ARBA" id="ARBA00023163"/>
    </source>
</evidence>
<keyword evidence="1" id="KW-1003">Cell membrane</keyword>
<comment type="caution">
    <text evidence="10">The sequence shown here is derived from an EMBL/GenBank/DDBJ whole genome shotgun (WGS) entry which is preliminary data.</text>
</comment>
<dbReference type="SUPFAM" id="SSF53850">
    <property type="entry name" value="Periplasmic binding protein-like II"/>
    <property type="match status" value="1"/>
</dbReference>
<evidence type="ECO:0000259" key="9">
    <source>
        <dbReference type="PROSITE" id="PS50949"/>
    </source>
</evidence>
<dbReference type="Gene3D" id="1.10.10.10">
    <property type="entry name" value="Winged helix-like DNA-binding domain superfamily/Winged helix DNA-binding domain"/>
    <property type="match status" value="1"/>
</dbReference>
<keyword evidence="11" id="KW-1185">Reference proteome</keyword>
<keyword evidence="7" id="KW-0804">Transcription</keyword>
<evidence type="ECO:0000256" key="1">
    <source>
        <dbReference type="ARBA" id="ARBA00022475"/>
    </source>
</evidence>
<accession>A0ABT2UQL0</accession>
<dbReference type="InterPro" id="IPR050490">
    <property type="entry name" value="Bact_solute-bd_prot1"/>
</dbReference>
<evidence type="ECO:0000313" key="10">
    <source>
        <dbReference type="EMBL" id="MCU6796955.1"/>
    </source>
</evidence>
<dbReference type="InterPro" id="IPR006059">
    <property type="entry name" value="SBP"/>
</dbReference>
<evidence type="ECO:0000256" key="2">
    <source>
        <dbReference type="ARBA" id="ARBA00022729"/>
    </source>
</evidence>
<dbReference type="PANTHER" id="PTHR43649">
    <property type="entry name" value="ARABINOSE-BINDING PROTEIN-RELATED"/>
    <property type="match status" value="1"/>
</dbReference>
<dbReference type="Pfam" id="PF01547">
    <property type="entry name" value="SBP_bac_1"/>
    <property type="match status" value="1"/>
</dbReference>
<protein>
    <submittedName>
        <fullName evidence="10">Extracellular solute-binding protein</fullName>
    </submittedName>
</protein>
<sequence>MEKRISRKNFRVRLDEMIATLRQEIISGQTSIGEYLPSESDLEKRFSLSNASVRNGLKVLVQEGLIEKIPRVGNLVKPPSPDQTRTIKFGYVHSIAALVEMSELLAGFSEQYPHIQVKPVELPSGSYAKVLKEYMESGILDVVLINNNNFQDFLEYDCTDLLEPLKPAQHCYPLLLEPFRQGEHTLVQPFIYSPVVLCYNKQHFEQSQVPFPDSSWTWHDLFEYGHQLAVNEDRFGFYFYLPSLNRWPIFILQSGQIFEADENGRYSLSDNKLLDGLDICRELLTMSDVFPRILSESNADAEALFLEGKVSVIMTTYYFLNQLRQSSIPFDISPLPGLQDTSTLLIINGLAVNSRSRDKEAAGLLVDYLGSYETQLIVRRKTLNISAHRHAMEWEGEESVYRPSRFYMYREIFPTLRLITELGLENAQFRAIQREVMMFLSGLQDRQTMSERLEGILTEAKKKPKLTINHILVSDERPKV</sequence>
<name>A0ABT2UQL0_9BACL</name>
<keyword evidence="4" id="KW-0238">DNA-binding</keyword>
<organism evidence="10 11">
    <name type="scientific">Paenibacillus baimaensis</name>
    <dbReference type="NCBI Taxonomy" id="2982185"/>
    <lineage>
        <taxon>Bacteria</taxon>
        <taxon>Bacillati</taxon>
        <taxon>Bacillota</taxon>
        <taxon>Bacilli</taxon>
        <taxon>Bacillales</taxon>
        <taxon>Paenibacillaceae</taxon>
        <taxon>Paenibacillus</taxon>
    </lineage>
</organism>
<dbReference type="Pfam" id="PF00392">
    <property type="entry name" value="GntR"/>
    <property type="match status" value="1"/>
</dbReference>
<dbReference type="Gene3D" id="3.40.190.10">
    <property type="entry name" value="Periplasmic binding protein-like II"/>
    <property type="match status" value="1"/>
</dbReference>
<gene>
    <name evidence="10" type="ORF">OB236_32990</name>
</gene>
<dbReference type="InterPro" id="IPR036388">
    <property type="entry name" value="WH-like_DNA-bd_sf"/>
</dbReference>
<keyword evidence="6" id="KW-0564">Palmitate</keyword>
<dbReference type="InterPro" id="IPR036390">
    <property type="entry name" value="WH_DNA-bd_sf"/>
</dbReference>
<proteinExistence type="predicted"/>
<dbReference type="InterPro" id="IPR000524">
    <property type="entry name" value="Tscrpt_reg_HTH_GntR"/>
</dbReference>
<dbReference type="EMBL" id="JAOQIO010000110">
    <property type="protein sequence ID" value="MCU6796955.1"/>
    <property type="molecule type" value="Genomic_DNA"/>
</dbReference>
<evidence type="ECO:0000256" key="6">
    <source>
        <dbReference type="ARBA" id="ARBA00023139"/>
    </source>
</evidence>
<keyword evidence="2" id="KW-0732">Signal</keyword>
<dbReference type="SMART" id="SM00345">
    <property type="entry name" value="HTH_GNTR"/>
    <property type="match status" value="1"/>
</dbReference>
<evidence type="ECO:0000256" key="8">
    <source>
        <dbReference type="ARBA" id="ARBA00023288"/>
    </source>
</evidence>
<evidence type="ECO:0000256" key="5">
    <source>
        <dbReference type="ARBA" id="ARBA00023136"/>
    </source>
</evidence>
<evidence type="ECO:0000313" key="11">
    <source>
        <dbReference type="Proteomes" id="UP001652445"/>
    </source>
</evidence>